<dbReference type="InterPro" id="IPR018511">
    <property type="entry name" value="Hemolysin-typ_Ca-bd_CS"/>
</dbReference>
<dbReference type="SUPFAM" id="SSF51120">
    <property type="entry name" value="beta-Roll"/>
    <property type="match status" value="1"/>
</dbReference>
<dbReference type="NCBIfam" id="NF012196">
    <property type="entry name" value="Ig_like_ice"/>
    <property type="match status" value="2"/>
</dbReference>
<reference evidence="2 3" key="1">
    <citation type="submission" date="2018-12" db="EMBL/GenBank/DDBJ databases">
        <title>three novel Halomonas strain isolated from plants.</title>
        <authorList>
            <person name="Sun C."/>
        </authorList>
    </citation>
    <scope>NUCLEOTIDE SEQUENCE [LARGE SCALE GENOMIC DNA]</scope>
    <source>
        <strain evidence="2 3">JCM 18142</strain>
    </source>
</reference>
<sequence>TLVVTDGKGNELLNRPVTQADLDNGLTVTLTDLENTDTALSVTATVTDPAGNRDTATDTGVIDGSVPIADPIKTTADLYDGNGTINDANQVLFKAFTVGGGVDQVSGEYEQTPVVDEVNPAFGGFDENSDEEDLTFVLTSLPEFGSLYLNTGDGYELATTNSEFTTVDTLYWAVNEEQLIAAMQGVDASTLSGRTLQDWQSDDNVDIYSYNLDGTKSAELLNVASDGRLGVADNTGNQLEKPEQLGHRNENSETLIFDFQRPVGEASVSVANLIASEGEVGSVAAYLNGEKVGEWTFSGVEGATLNGVNVDFTPGNGYSNESFTLEGVIFDQLRFTAKPYADGVTGQVPTDSSDYFLTSIQYKEVPQAGFQYKVMDNAGNESDVVDVLIGEPATQSAVPDDLGPEVTVELLGAGEDDVYNVQEIAEGTKDHVEARIELGGTSQIGDLLVVSSNTSDEPILNRAITQEDLDNGVSIQVPVSAETTFVNVIATVTDADNNSNRAEDEKGVANSAPEATISVDDIARDNVINGDEATQTITVTGRVGGDAQAGDTVTLSVGESTYEGQVTADENGNLTYAIDVAGGVLADNSQIIAKVTGEDAAGNPYATTTEHGYGVDLDAPIVSVTLDAEGAPLAEGQETGITIDFSEVAYGTEGGEPLTAGQVADLLVLNGLELMGELTQGSDSTIWTGTVVATDGYNGNASASIADASYADEAGNLGSEGSDHILVDTTAPIADPVLTTANIYDGNDIIKELNPLLFKSFAVGGGVSLLLSGELEQTPVIDENEPSLGGINGESPEEDLTFVLTSLPNFGSLYLNTGDGYQLATINSEFNTEGALYWSVTQDQLKEAMQGIEASTVSGRTLSEWFSHGVDVYSYNLNGTKSTDLLNVSSGKLGIRDNTGEQLQKPDQLAYRGENSETMIFDFKRPVGEASISVANLIDSEGEVGAVAAYLNGEKVGEWTFSGTNGATLNGVPVDFTPGHGYSDQSFTLEGVIFDQLRFTAKPYADGVSGQEPTDSSDYYLTAIDYKTVPQSGFQYKVVDEAGNESSVVDVVIGEPSTQSPVPDDLGPNVTVELLGAGEDGIYNVEEVAAGTENHVEAYIQLGGATRVGDSLVVTSNTTGEPILSRTVTQSDLDNGLRVQVPVSEGTTTVSVTVTVVDTLNNSSSAQDEKGVANVAPEATITIDSIAGDNVVNGEEAQGNIRVTGTVGGDAQVNDTVTLTIGESGNVTTYTGQVTANEDGNLVYSIYVPGAVLAKNSQITAEVSGEDPAGNPYSVGADRDYGVNLAPVAEDNHLIGKEDTALVLRWNDFSISDADSADEELGVTITRLPEAGTLQYKAADGSWQSAEDNSHFTKAQIDAGGLRFMPAANESGFDGYHGGGMGNQQSDYAHFSFRPTDVLNEGKEATLKIDINPVADAPQISMVVTPEESEGSTGERIIKVNGGSGVTGGFDVQDGQIVKVGDGVRVWLTKGDSIPEVAHPGTTNAGAIQYYGQGNASGSDSYADVFVVHSGSGYMQDGNWKNLDSLAGNRAQATSDAKKDYIFVAQEEGYNYQVTWSTNNNSATSVNTLDGVRVSYSSGSKQGYLVGQVSNQLEGVIYADGTTHTASNDRTEIEMVAGESYQKFTVELSAALTDTDGSEVLSGVTLKGVPGGATLVLTNGPEGVILSQTESGDWVISNPSKESLHDIQLTLEVATDADDFTLTAEAISTEVDGEGKPLSGIDTATGSATANVMIDAPVVLDYPDHNTDIVYPIADVLAKNGDAHNAFAAKGNTNHYNTKLLLTEHGYGVSPSKDNTSNKNDSNTQELLFQLVEPTDTFTFTSNGTGTSGRWIAYDENYAQVGEGGFATGTTIIENIGEFQHVIVTEAASQNSDLFIQVNKVGDILLAPVAGGKVEGTEVNDTLMGGSGSDELFGGVGSDLLIGGDGDDFLFGGSGNDTLTGGEGNDTFVWQNGDQGVLGAPAVDVVTDFGKGENKLNLGDLLQGESEENIADYIIAKEDAGETWLYISSTGELDRKIGNADQVIHLQGQGFDSLASSGVNESDVIQEMLQNGKLSID</sequence>
<dbReference type="Pfam" id="PF00353">
    <property type="entry name" value="HemolysinCabind"/>
    <property type="match status" value="1"/>
</dbReference>
<dbReference type="NCBIfam" id="TIGR03661">
    <property type="entry name" value="T1SS_VCA0849"/>
    <property type="match status" value="1"/>
</dbReference>
<name>A0A3S0W9R3_9GAMM</name>
<proteinExistence type="predicted"/>
<organism evidence="2 3">
    <name type="scientific">Vreelandella nanhaiensis</name>
    <dbReference type="NCBI Taxonomy" id="1258546"/>
    <lineage>
        <taxon>Bacteria</taxon>
        <taxon>Pseudomonadati</taxon>
        <taxon>Pseudomonadota</taxon>
        <taxon>Gammaproteobacteria</taxon>
        <taxon>Oceanospirillales</taxon>
        <taxon>Halomonadaceae</taxon>
        <taxon>Vreelandella</taxon>
    </lineage>
</organism>
<dbReference type="InterPro" id="IPR019960">
    <property type="entry name" value="T1SS_VCA0849"/>
</dbReference>
<evidence type="ECO:0000313" key="3">
    <source>
        <dbReference type="Proteomes" id="UP000287023"/>
    </source>
</evidence>
<protein>
    <submittedName>
        <fullName evidence="2">Ig-like domain-containing protein</fullName>
    </submittedName>
</protein>
<dbReference type="Gene3D" id="2.60.40.10">
    <property type="entry name" value="Immunoglobulins"/>
    <property type="match status" value="2"/>
</dbReference>
<dbReference type="InterPro" id="IPR013783">
    <property type="entry name" value="Ig-like_fold"/>
</dbReference>
<dbReference type="EMBL" id="RZHF01000009">
    <property type="protein sequence ID" value="RUR32303.1"/>
    <property type="molecule type" value="Genomic_DNA"/>
</dbReference>
<dbReference type="Proteomes" id="UP000287023">
    <property type="component" value="Unassembled WGS sequence"/>
</dbReference>
<gene>
    <name evidence="2" type="ORF">ELY38_08335</name>
</gene>
<evidence type="ECO:0000313" key="2">
    <source>
        <dbReference type="EMBL" id="RUR32303.1"/>
    </source>
</evidence>
<dbReference type="OrthoDB" id="8481600at2"/>
<evidence type="ECO:0000256" key="1">
    <source>
        <dbReference type="ARBA" id="ARBA00022837"/>
    </source>
</evidence>
<dbReference type="PRINTS" id="PR00313">
    <property type="entry name" value="CABNDNGRPT"/>
</dbReference>
<comment type="caution">
    <text evidence="2">The sequence shown here is derived from an EMBL/GenBank/DDBJ whole genome shotgun (WGS) entry which is preliminary data.</text>
</comment>
<dbReference type="InterPro" id="IPR049826">
    <property type="entry name" value="Ig-like_ice"/>
</dbReference>
<dbReference type="GO" id="GO:0005509">
    <property type="term" value="F:calcium ion binding"/>
    <property type="evidence" value="ECO:0007669"/>
    <property type="project" value="InterPro"/>
</dbReference>
<dbReference type="Gene3D" id="2.150.10.10">
    <property type="entry name" value="Serralysin-like metalloprotease, C-terminal"/>
    <property type="match status" value="1"/>
</dbReference>
<accession>A0A3S0W9R3</accession>
<dbReference type="PROSITE" id="PS00330">
    <property type="entry name" value="HEMOLYSIN_CALCIUM"/>
    <property type="match status" value="3"/>
</dbReference>
<dbReference type="Pfam" id="PF16184">
    <property type="entry name" value="Cadherin_3"/>
    <property type="match status" value="1"/>
</dbReference>
<dbReference type="NCBIfam" id="NF033510">
    <property type="entry name" value="Ca_tandemer"/>
    <property type="match status" value="2"/>
</dbReference>
<keyword evidence="1" id="KW-0106">Calcium</keyword>
<keyword evidence="3" id="KW-1185">Reference proteome</keyword>
<feature type="non-terminal residue" evidence="2">
    <location>
        <position position="1"/>
    </location>
</feature>
<dbReference type="InterPro" id="IPR011049">
    <property type="entry name" value="Serralysin-like_metalloprot_C"/>
</dbReference>
<dbReference type="InterPro" id="IPR001343">
    <property type="entry name" value="Hemolysn_Ca-bd"/>
</dbReference>